<dbReference type="RefSeq" id="WP_176805180.1">
    <property type="nucleotide sequence ID" value="NZ_FNAH01000015.1"/>
</dbReference>
<keyword evidence="3" id="KW-1003">Cell membrane</keyword>
<evidence type="ECO:0000256" key="7">
    <source>
        <dbReference type="RuleBase" id="RU363032"/>
    </source>
</evidence>
<dbReference type="GO" id="GO:0005886">
    <property type="term" value="C:plasma membrane"/>
    <property type="evidence" value="ECO:0007669"/>
    <property type="project" value="UniProtKB-SubCell"/>
</dbReference>
<dbReference type="STRING" id="591205.SAMN05421538_11522"/>
<dbReference type="PROSITE" id="PS50928">
    <property type="entry name" value="ABC_TM1"/>
    <property type="match status" value="1"/>
</dbReference>
<evidence type="ECO:0000313" key="11">
    <source>
        <dbReference type="Proteomes" id="UP000199344"/>
    </source>
</evidence>
<evidence type="ECO:0000259" key="9">
    <source>
        <dbReference type="PROSITE" id="PS50928"/>
    </source>
</evidence>
<evidence type="ECO:0000313" key="10">
    <source>
        <dbReference type="EMBL" id="SDE92314.1"/>
    </source>
</evidence>
<keyword evidence="2 7" id="KW-0813">Transport</keyword>
<comment type="subcellular location">
    <subcellularLocation>
        <location evidence="1 7">Cell membrane</location>
        <topology evidence="1 7">Multi-pass membrane protein</topology>
    </subcellularLocation>
</comment>
<dbReference type="Gene3D" id="1.10.3720.10">
    <property type="entry name" value="MetI-like"/>
    <property type="match status" value="1"/>
</dbReference>
<feature type="transmembrane region" description="Helical" evidence="7">
    <location>
        <begin position="240"/>
        <end position="259"/>
    </location>
</feature>
<comment type="similarity">
    <text evidence="7">Belongs to the binding-protein-dependent transport system permease family.</text>
</comment>
<keyword evidence="11" id="KW-1185">Reference proteome</keyword>
<evidence type="ECO:0000256" key="5">
    <source>
        <dbReference type="ARBA" id="ARBA00022989"/>
    </source>
</evidence>
<evidence type="ECO:0000256" key="2">
    <source>
        <dbReference type="ARBA" id="ARBA00022448"/>
    </source>
</evidence>
<evidence type="ECO:0000256" key="1">
    <source>
        <dbReference type="ARBA" id="ARBA00004651"/>
    </source>
</evidence>
<evidence type="ECO:0000256" key="4">
    <source>
        <dbReference type="ARBA" id="ARBA00022692"/>
    </source>
</evidence>
<dbReference type="Pfam" id="PF00528">
    <property type="entry name" value="BPD_transp_1"/>
    <property type="match status" value="1"/>
</dbReference>
<dbReference type="EMBL" id="FNAH01000015">
    <property type="protein sequence ID" value="SDE92314.1"/>
    <property type="molecule type" value="Genomic_DNA"/>
</dbReference>
<dbReference type="InterPro" id="IPR000515">
    <property type="entry name" value="MetI-like"/>
</dbReference>
<dbReference type="GO" id="GO:0055085">
    <property type="term" value="P:transmembrane transport"/>
    <property type="evidence" value="ECO:0007669"/>
    <property type="project" value="InterPro"/>
</dbReference>
<evidence type="ECO:0000256" key="3">
    <source>
        <dbReference type="ARBA" id="ARBA00022475"/>
    </source>
</evidence>
<dbReference type="Proteomes" id="UP000199344">
    <property type="component" value="Unassembled WGS sequence"/>
</dbReference>
<proteinExistence type="inferred from homology"/>
<dbReference type="CDD" id="cd06261">
    <property type="entry name" value="TM_PBP2"/>
    <property type="match status" value="1"/>
</dbReference>
<feature type="transmembrane region" description="Helical" evidence="7">
    <location>
        <begin position="85"/>
        <end position="104"/>
    </location>
</feature>
<reference evidence="10 11" key="1">
    <citation type="submission" date="2016-10" db="EMBL/GenBank/DDBJ databases">
        <authorList>
            <person name="de Groot N.N."/>
        </authorList>
    </citation>
    <scope>NUCLEOTIDE SEQUENCE [LARGE SCALE GENOMIC DNA]</scope>
    <source>
        <strain evidence="10 11">DSM 22220</strain>
    </source>
</reference>
<dbReference type="InterPro" id="IPR035906">
    <property type="entry name" value="MetI-like_sf"/>
</dbReference>
<name>A0A1G7GW58_9RHOB</name>
<dbReference type="PANTHER" id="PTHR30151:SF38">
    <property type="entry name" value="ALIPHATIC SULFONATES TRANSPORT PERMEASE PROTEIN SSUC-RELATED"/>
    <property type="match status" value="1"/>
</dbReference>
<feature type="transmembrane region" description="Helical" evidence="7">
    <location>
        <begin position="29"/>
        <end position="49"/>
    </location>
</feature>
<accession>A0A1G7GW58</accession>
<keyword evidence="5 7" id="KW-1133">Transmembrane helix</keyword>
<feature type="region of interest" description="Disordered" evidence="8">
    <location>
        <begin position="1"/>
        <end position="24"/>
    </location>
</feature>
<keyword evidence="4 7" id="KW-0812">Transmembrane</keyword>
<dbReference type="AlphaFoldDB" id="A0A1G7GW58"/>
<sequence>MAFLTSVTGKARPAPGRATQSPPATRRGLTALVSILMLLGSWAVLAYLLNDPTRAPSPFQILPILVSETLSGALPHQLGITLGRVAISFALAMLIGAALGLAMGTHDRLNAWADPWLVVALNIPALVTIVLSYLWLGLGETAAIVAVVANKVPLVTVLVREGAKVIDPDLDEMAAAYRMSRSDRLRHLILPQLAPSLAGAARSGLALIWKIVLVVEFLGRSSGMGFKIHLYFQMFDIPRVIAYALAFIIVMLAIEWLVMQPLERAASRWRAP</sequence>
<feature type="transmembrane region" description="Helical" evidence="7">
    <location>
        <begin position="116"/>
        <end position="136"/>
    </location>
</feature>
<dbReference type="SUPFAM" id="SSF161098">
    <property type="entry name" value="MetI-like"/>
    <property type="match status" value="1"/>
</dbReference>
<feature type="domain" description="ABC transmembrane type-1" evidence="9">
    <location>
        <begin position="78"/>
        <end position="258"/>
    </location>
</feature>
<dbReference type="PANTHER" id="PTHR30151">
    <property type="entry name" value="ALKANE SULFONATE ABC TRANSPORTER-RELATED, MEMBRANE SUBUNIT"/>
    <property type="match status" value="1"/>
</dbReference>
<evidence type="ECO:0000256" key="8">
    <source>
        <dbReference type="SAM" id="MobiDB-lite"/>
    </source>
</evidence>
<gene>
    <name evidence="10" type="ORF">SAMN05421538_11522</name>
</gene>
<protein>
    <submittedName>
        <fullName evidence="10">NitT/TauT family transport system permease protein</fullName>
    </submittedName>
</protein>
<feature type="transmembrane region" description="Helical" evidence="7">
    <location>
        <begin position="200"/>
        <end position="219"/>
    </location>
</feature>
<keyword evidence="6 7" id="KW-0472">Membrane</keyword>
<organism evidence="10 11">
    <name type="scientific">Paracoccus isoporae</name>
    <dbReference type="NCBI Taxonomy" id="591205"/>
    <lineage>
        <taxon>Bacteria</taxon>
        <taxon>Pseudomonadati</taxon>
        <taxon>Pseudomonadota</taxon>
        <taxon>Alphaproteobacteria</taxon>
        <taxon>Rhodobacterales</taxon>
        <taxon>Paracoccaceae</taxon>
        <taxon>Paracoccus</taxon>
    </lineage>
</organism>
<evidence type="ECO:0000256" key="6">
    <source>
        <dbReference type="ARBA" id="ARBA00023136"/>
    </source>
</evidence>